<evidence type="ECO:0000256" key="1">
    <source>
        <dbReference type="SAM" id="Phobius"/>
    </source>
</evidence>
<reference evidence="3 4" key="1">
    <citation type="submission" date="2012-08" db="EMBL/GenBank/DDBJ databases">
        <title>The Genome Sequence of Barnesiella intestinihominis YIT 11860.</title>
        <authorList>
            <consortium name="The Broad Institute Genome Sequencing Platform"/>
            <person name="Earl A."/>
            <person name="Ward D."/>
            <person name="Feldgarden M."/>
            <person name="Gevers D."/>
            <person name="Morotomi M."/>
            <person name="Walker B."/>
            <person name="Young S.K."/>
            <person name="Zeng Q."/>
            <person name="Gargeya S."/>
            <person name="Fitzgerald M."/>
            <person name="Haas B."/>
            <person name="Abouelleil A."/>
            <person name="Alvarado L."/>
            <person name="Arachchi H.M."/>
            <person name="Berlin A.M."/>
            <person name="Chapman S.B."/>
            <person name="Goldberg J."/>
            <person name="Griggs A."/>
            <person name="Gujja S."/>
            <person name="Hansen M."/>
            <person name="Howarth C."/>
            <person name="Imamovic A."/>
            <person name="Larimer J."/>
            <person name="McCowen C."/>
            <person name="Montmayeur A."/>
            <person name="Murphy C."/>
            <person name="Neiman D."/>
            <person name="Pearson M."/>
            <person name="Priest M."/>
            <person name="Roberts A."/>
            <person name="Saif S."/>
            <person name="Shea T."/>
            <person name="Sisk P."/>
            <person name="Sykes S."/>
            <person name="Wortman J."/>
            <person name="Nusbaum C."/>
            <person name="Birren B."/>
        </authorList>
    </citation>
    <scope>NUCLEOTIDE SEQUENCE [LARGE SCALE GENOMIC DNA]</scope>
    <source>
        <strain evidence="3 4">YIT 11860</strain>
    </source>
</reference>
<keyword evidence="1" id="KW-1133">Transmembrane helix</keyword>
<evidence type="ECO:0000259" key="2">
    <source>
        <dbReference type="Pfam" id="PF01757"/>
    </source>
</evidence>
<keyword evidence="1" id="KW-0472">Membrane</keyword>
<name>K0WSY4_9BACT</name>
<gene>
    <name evidence="3" type="ORF">HMPREF9448_02402</name>
</gene>
<dbReference type="eggNOG" id="COG1835">
    <property type="taxonomic scope" value="Bacteria"/>
</dbReference>
<proteinExistence type="predicted"/>
<organism evidence="3 4">
    <name type="scientific">Barnesiella intestinihominis YIT 11860</name>
    <dbReference type="NCBI Taxonomy" id="742726"/>
    <lineage>
        <taxon>Bacteria</taxon>
        <taxon>Pseudomonadati</taxon>
        <taxon>Bacteroidota</taxon>
        <taxon>Bacteroidia</taxon>
        <taxon>Bacteroidales</taxon>
        <taxon>Barnesiellaceae</taxon>
        <taxon>Barnesiella</taxon>
    </lineage>
</organism>
<dbReference type="EMBL" id="ADLE01000016">
    <property type="protein sequence ID" value="EJZ62488.1"/>
    <property type="molecule type" value="Genomic_DNA"/>
</dbReference>
<feature type="transmembrane region" description="Helical" evidence="1">
    <location>
        <begin position="169"/>
        <end position="189"/>
    </location>
</feature>
<feature type="transmembrane region" description="Helical" evidence="1">
    <location>
        <begin position="243"/>
        <end position="260"/>
    </location>
</feature>
<dbReference type="Proteomes" id="UP000006044">
    <property type="component" value="Unassembled WGS sequence"/>
</dbReference>
<dbReference type="GO" id="GO:0016747">
    <property type="term" value="F:acyltransferase activity, transferring groups other than amino-acyl groups"/>
    <property type="evidence" value="ECO:0007669"/>
    <property type="project" value="InterPro"/>
</dbReference>
<keyword evidence="1" id="KW-0812">Transmembrane</keyword>
<dbReference type="STRING" id="742726.HMPREF9448_02402"/>
<dbReference type="HOGENOM" id="CLU_753792_0_0_10"/>
<feature type="transmembrane region" description="Helical" evidence="1">
    <location>
        <begin position="306"/>
        <end position="325"/>
    </location>
</feature>
<feature type="transmembrane region" description="Helical" evidence="1">
    <location>
        <begin position="220"/>
        <end position="237"/>
    </location>
</feature>
<sequence>MIILHNYFHTFPEFPPECEFKYAPENVSRFTEAMLSGNLRIIILSLFSFLGHYGVSIFVFVSGYGLSKCYDHSGESKWYIILRRAIQLWKWLVPMALLLILDRYSGYTHFTYAYLGNNKIWTDMLFMLTFTANGLADRFIIAGPWWYFGMAFLLYVIYALFLRKSSDKVLWGIIAGVWTLLIVLSSLGLDNWVFAFRYNSIGWLPVFCVGILLSRHPVYISWRWISLGVVLFVLSLFNRYLWVVSPILALFPVAAVLPLARKEPLQNVLLFMGKLSAALFVTHAFVRQQVLAHDQALPPEISGLLYLLLCIVVAWVYRLCLTCFYKKIHL</sequence>
<feature type="transmembrane region" description="Helical" evidence="1">
    <location>
        <begin position="267"/>
        <end position="286"/>
    </location>
</feature>
<dbReference type="AlphaFoldDB" id="K0WSY4"/>
<feature type="transmembrane region" description="Helical" evidence="1">
    <location>
        <begin position="145"/>
        <end position="162"/>
    </location>
</feature>
<keyword evidence="4" id="KW-1185">Reference proteome</keyword>
<evidence type="ECO:0000313" key="3">
    <source>
        <dbReference type="EMBL" id="EJZ62488.1"/>
    </source>
</evidence>
<dbReference type="Pfam" id="PF01757">
    <property type="entry name" value="Acyl_transf_3"/>
    <property type="match status" value="1"/>
</dbReference>
<feature type="domain" description="Acyltransferase 3" evidence="2">
    <location>
        <begin position="44"/>
        <end position="316"/>
    </location>
</feature>
<dbReference type="OrthoDB" id="128906at2"/>
<protein>
    <recommendedName>
        <fullName evidence="2">Acyltransferase 3 domain-containing protein</fullName>
    </recommendedName>
</protein>
<feature type="transmembrane region" description="Helical" evidence="1">
    <location>
        <begin position="88"/>
        <end position="106"/>
    </location>
</feature>
<feature type="transmembrane region" description="Helical" evidence="1">
    <location>
        <begin position="41"/>
        <end position="67"/>
    </location>
</feature>
<evidence type="ECO:0000313" key="4">
    <source>
        <dbReference type="Proteomes" id="UP000006044"/>
    </source>
</evidence>
<dbReference type="InterPro" id="IPR002656">
    <property type="entry name" value="Acyl_transf_3_dom"/>
</dbReference>
<feature type="transmembrane region" description="Helical" evidence="1">
    <location>
        <begin position="195"/>
        <end position="213"/>
    </location>
</feature>
<accession>K0WSY4</accession>
<comment type="caution">
    <text evidence="3">The sequence shown here is derived from an EMBL/GenBank/DDBJ whole genome shotgun (WGS) entry which is preliminary data.</text>
</comment>